<keyword evidence="4 10" id="KW-0547">Nucleotide-binding</keyword>
<keyword evidence="2" id="KW-0723">Serine/threonine-protein kinase</keyword>
<dbReference type="Pfam" id="PF13414">
    <property type="entry name" value="TPR_11"/>
    <property type="match status" value="1"/>
</dbReference>
<dbReference type="InterPro" id="IPR011990">
    <property type="entry name" value="TPR-like_helical_dom_sf"/>
</dbReference>
<dbReference type="Gene3D" id="1.25.40.10">
    <property type="entry name" value="Tetratricopeptide repeat domain"/>
    <property type="match status" value="3"/>
</dbReference>
<evidence type="ECO:0000256" key="11">
    <source>
        <dbReference type="SAM" id="Phobius"/>
    </source>
</evidence>
<dbReference type="CDD" id="cd14014">
    <property type="entry name" value="STKc_PknB_like"/>
    <property type="match status" value="1"/>
</dbReference>
<keyword evidence="11" id="KW-1133">Transmembrane helix</keyword>
<name>A0AAU8JH66_9CYAN</name>
<dbReference type="PROSITE" id="PS50293">
    <property type="entry name" value="TPR_REGION"/>
    <property type="match status" value="1"/>
</dbReference>
<dbReference type="InterPro" id="IPR019734">
    <property type="entry name" value="TPR_rpt"/>
</dbReference>
<evidence type="ECO:0000256" key="8">
    <source>
        <dbReference type="ARBA" id="ARBA00048679"/>
    </source>
</evidence>
<evidence type="ECO:0000256" key="7">
    <source>
        <dbReference type="ARBA" id="ARBA00047899"/>
    </source>
</evidence>
<dbReference type="GO" id="GO:0005524">
    <property type="term" value="F:ATP binding"/>
    <property type="evidence" value="ECO:0007669"/>
    <property type="project" value="UniProtKB-UniRule"/>
</dbReference>
<gene>
    <name evidence="13" type="ORF">ABWT76_000393</name>
</gene>
<evidence type="ECO:0000256" key="1">
    <source>
        <dbReference type="ARBA" id="ARBA00012513"/>
    </source>
</evidence>
<sequence>MTSGQFLAKRYRIIEFIGSGAFGTTYLAVDTRLPGNPTCVVKQLLPTPKIGKNLKTAQRRFSREAKILEKLGKHPHIPQLFAYFEENQQFYLVEEYIAGYPLTSELTLGWKWSDLNTINLIQEILEILSFIHSNGVIHRDIKPSNIIRRQSDGQLFLIDFGAVKEINEGDASSQTRTMATGTPAYMPLEQFQGNPKPNSDIYAVGMIAIQALTGVHPRELPMIKNMDQVSSGSFHWKQLAKVDIEFTKLIDKMILDDYHLRYQSTTEVLADLEKIKYRFGSGNLGKKNVDYNFETDESTLQDADEYFEDKKNNLSSKITDTNFFSHSKNSHNFLKKSFISRLKKNQVISGKLILIMAGGLTIGFSVFLWENLVSLEAKRLYNQAVEKAKNGKNEAAIADLNQAIKLLPNYESAYYSRGRIRFQMGDYSGSIADYSQTIKLNPQDAGAYANRCVAYRYLSDFSAAIADCSYAIKLNPNYADALANRCLALIGIGDKKSLAASLADCNQAIALNSSQYDAYYGRGLIYQTLGELNHAIADYTQAITYNPNLAAAYYYRGLARLKLNHRQNAESDFQKAAELCELPTVECDIDPKAKLEKLQ</sequence>
<dbReference type="RefSeq" id="WP_354635564.1">
    <property type="nucleotide sequence ID" value="NZ_CP159837.1"/>
</dbReference>
<evidence type="ECO:0000256" key="4">
    <source>
        <dbReference type="ARBA" id="ARBA00022741"/>
    </source>
</evidence>
<evidence type="ECO:0000256" key="2">
    <source>
        <dbReference type="ARBA" id="ARBA00022527"/>
    </source>
</evidence>
<keyword evidence="9" id="KW-0802">TPR repeat</keyword>
<feature type="binding site" evidence="10">
    <location>
        <position position="42"/>
    </location>
    <ligand>
        <name>ATP</name>
        <dbReference type="ChEBI" id="CHEBI:30616"/>
    </ligand>
</feature>
<dbReference type="Pfam" id="PF00515">
    <property type="entry name" value="TPR_1"/>
    <property type="match status" value="1"/>
</dbReference>
<dbReference type="SMART" id="SM00220">
    <property type="entry name" value="S_TKc"/>
    <property type="match status" value="1"/>
</dbReference>
<feature type="repeat" description="TPR" evidence="9">
    <location>
        <begin position="516"/>
        <end position="549"/>
    </location>
</feature>
<organism evidence="13">
    <name type="scientific">Planktothricoides raciborskii GIHE-MW2</name>
    <dbReference type="NCBI Taxonomy" id="2792601"/>
    <lineage>
        <taxon>Bacteria</taxon>
        <taxon>Bacillati</taxon>
        <taxon>Cyanobacteriota</taxon>
        <taxon>Cyanophyceae</taxon>
        <taxon>Oscillatoriophycideae</taxon>
        <taxon>Oscillatoriales</taxon>
        <taxon>Oscillatoriaceae</taxon>
        <taxon>Planktothricoides</taxon>
    </lineage>
</organism>
<evidence type="ECO:0000259" key="12">
    <source>
        <dbReference type="PROSITE" id="PS50011"/>
    </source>
</evidence>
<evidence type="ECO:0000256" key="9">
    <source>
        <dbReference type="PROSITE-ProRule" id="PRU00339"/>
    </source>
</evidence>
<dbReference type="Gene3D" id="1.10.510.10">
    <property type="entry name" value="Transferase(Phosphotransferase) domain 1"/>
    <property type="match status" value="1"/>
</dbReference>
<dbReference type="PANTHER" id="PTHR24363:SF0">
    <property type="entry name" value="SERINE_THREONINE KINASE LIKE DOMAIN CONTAINING 1"/>
    <property type="match status" value="1"/>
</dbReference>
<keyword evidence="11" id="KW-0472">Membrane</keyword>
<dbReference type="PROSITE" id="PS00107">
    <property type="entry name" value="PROTEIN_KINASE_ATP"/>
    <property type="match status" value="1"/>
</dbReference>
<feature type="repeat" description="TPR" evidence="9">
    <location>
        <begin position="411"/>
        <end position="444"/>
    </location>
</feature>
<dbReference type="InterPro" id="IPR017441">
    <property type="entry name" value="Protein_kinase_ATP_BS"/>
</dbReference>
<dbReference type="EMBL" id="CP159837">
    <property type="protein sequence ID" value="XCM37620.1"/>
    <property type="molecule type" value="Genomic_DNA"/>
</dbReference>
<keyword evidence="6 10" id="KW-0067">ATP-binding</keyword>
<evidence type="ECO:0000256" key="3">
    <source>
        <dbReference type="ARBA" id="ARBA00022679"/>
    </source>
</evidence>
<dbReference type="PROSITE" id="PS50005">
    <property type="entry name" value="TPR"/>
    <property type="match status" value="2"/>
</dbReference>
<evidence type="ECO:0000313" key="13">
    <source>
        <dbReference type="EMBL" id="XCM37620.1"/>
    </source>
</evidence>
<dbReference type="Gene3D" id="3.30.200.20">
    <property type="entry name" value="Phosphorylase Kinase, domain 1"/>
    <property type="match status" value="1"/>
</dbReference>
<evidence type="ECO:0000256" key="10">
    <source>
        <dbReference type="PROSITE-ProRule" id="PRU10141"/>
    </source>
</evidence>
<dbReference type="SMART" id="SM00028">
    <property type="entry name" value="TPR"/>
    <property type="match status" value="6"/>
</dbReference>
<dbReference type="PROSITE" id="PS50011">
    <property type="entry name" value="PROTEIN_KINASE_DOM"/>
    <property type="match status" value="1"/>
</dbReference>
<dbReference type="GO" id="GO:0004674">
    <property type="term" value="F:protein serine/threonine kinase activity"/>
    <property type="evidence" value="ECO:0007669"/>
    <property type="project" value="UniProtKB-KW"/>
</dbReference>
<accession>A0AAU8JH66</accession>
<dbReference type="SUPFAM" id="SSF48439">
    <property type="entry name" value="Protein prenylyltransferase"/>
    <property type="match status" value="1"/>
</dbReference>
<comment type="catalytic activity">
    <reaction evidence="7">
        <text>L-threonyl-[protein] + ATP = O-phospho-L-threonyl-[protein] + ADP + H(+)</text>
        <dbReference type="Rhea" id="RHEA:46608"/>
        <dbReference type="Rhea" id="RHEA-COMP:11060"/>
        <dbReference type="Rhea" id="RHEA-COMP:11605"/>
        <dbReference type="ChEBI" id="CHEBI:15378"/>
        <dbReference type="ChEBI" id="CHEBI:30013"/>
        <dbReference type="ChEBI" id="CHEBI:30616"/>
        <dbReference type="ChEBI" id="CHEBI:61977"/>
        <dbReference type="ChEBI" id="CHEBI:456216"/>
        <dbReference type="EC" id="2.7.11.1"/>
    </reaction>
</comment>
<protein>
    <recommendedName>
        <fullName evidence="1">non-specific serine/threonine protein kinase</fullName>
        <ecNumber evidence="1">2.7.11.1</ecNumber>
    </recommendedName>
</protein>
<proteinExistence type="predicted"/>
<dbReference type="SUPFAM" id="SSF56112">
    <property type="entry name" value="Protein kinase-like (PK-like)"/>
    <property type="match status" value="1"/>
</dbReference>
<keyword evidence="3 13" id="KW-0808">Transferase</keyword>
<dbReference type="InterPro" id="IPR011009">
    <property type="entry name" value="Kinase-like_dom_sf"/>
</dbReference>
<reference evidence="13" key="1">
    <citation type="submission" date="2024-07" db="EMBL/GenBank/DDBJ databases">
        <authorList>
            <person name="Kim Y.J."/>
            <person name="Jeong J.Y."/>
        </authorList>
    </citation>
    <scope>NUCLEOTIDE SEQUENCE</scope>
    <source>
        <strain evidence="13">GIHE-MW2</strain>
    </source>
</reference>
<evidence type="ECO:0000256" key="5">
    <source>
        <dbReference type="ARBA" id="ARBA00022777"/>
    </source>
</evidence>
<keyword evidence="11" id="KW-0812">Transmembrane</keyword>
<dbReference type="InterPro" id="IPR000719">
    <property type="entry name" value="Prot_kinase_dom"/>
</dbReference>
<feature type="transmembrane region" description="Helical" evidence="11">
    <location>
        <begin position="352"/>
        <end position="369"/>
    </location>
</feature>
<dbReference type="PANTHER" id="PTHR24363">
    <property type="entry name" value="SERINE/THREONINE PROTEIN KINASE"/>
    <property type="match status" value="1"/>
</dbReference>
<dbReference type="Pfam" id="PF13181">
    <property type="entry name" value="TPR_8"/>
    <property type="match status" value="1"/>
</dbReference>
<dbReference type="EC" id="2.7.11.1" evidence="1"/>
<dbReference type="AlphaFoldDB" id="A0AAU8JH66"/>
<keyword evidence="5 13" id="KW-0418">Kinase</keyword>
<comment type="catalytic activity">
    <reaction evidence="8">
        <text>L-seryl-[protein] + ATP = O-phospho-L-seryl-[protein] + ADP + H(+)</text>
        <dbReference type="Rhea" id="RHEA:17989"/>
        <dbReference type="Rhea" id="RHEA-COMP:9863"/>
        <dbReference type="Rhea" id="RHEA-COMP:11604"/>
        <dbReference type="ChEBI" id="CHEBI:15378"/>
        <dbReference type="ChEBI" id="CHEBI:29999"/>
        <dbReference type="ChEBI" id="CHEBI:30616"/>
        <dbReference type="ChEBI" id="CHEBI:83421"/>
        <dbReference type="ChEBI" id="CHEBI:456216"/>
        <dbReference type="EC" id="2.7.11.1"/>
    </reaction>
</comment>
<evidence type="ECO:0000256" key="6">
    <source>
        <dbReference type="ARBA" id="ARBA00022840"/>
    </source>
</evidence>
<dbReference type="Pfam" id="PF00069">
    <property type="entry name" value="Pkinase"/>
    <property type="match status" value="1"/>
</dbReference>
<feature type="domain" description="Protein kinase" evidence="12">
    <location>
        <begin position="11"/>
        <end position="275"/>
    </location>
</feature>